<keyword evidence="4" id="KW-1185">Reference proteome</keyword>
<gene>
    <name evidence="3" type="ORF">AMPC_04670</name>
</gene>
<dbReference type="Pfam" id="PF07143">
    <property type="entry name" value="CrtC"/>
    <property type="match status" value="1"/>
</dbReference>
<dbReference type="PANTHER" id="PTHR38591">
    <property type="entry name" value="HYDROLASE"/>
    <property type="match status" value="1"/>
</dbReference>
<dbReference type="RefSeq" id="WP_248344023.1">
    <property type="nucleotide sequence ID" value="NZ_AP025592.1"/>
</dbReference>
<dbReference type="Proteomes" id="UP001162734">
    <property type="component" value="Chromosome"/>
</dbReference>
<keyword evidence="1" id="KW-0732">Signal</keyword>
<dbReference type="PANTHER" id="PTHR38591:SF1">
    <property type="entry name" value="BLL1000 PROTEIN"/>
    <property type="match status" value="1"/>
</dbReference>
<dbReference type="Gene3D" id="2.40.370.10">
    <property type="entry name" value="AttH-like domain"/>
    <property type="match status" value="2"/>
</dbReference>
<evidence type="ECO:0000313" key="4">
    <source>
        <dbReference type="Proteomes" id="UP001162734"/>
    </source>
</evidence>
<reference evidence="4" key="1">
    <citation type="journal article" date="2022" name="Int. J. Syst. Evol. Microbiol.">
        <title>Anaeromyxobacter oryzae sp. nov., Anaeromyxobacter diazotrophicus sp. nov. and Anaeromyxobacter paludicola sp. nov., isolated from paddy soils.</title>
        <authorList>
            <person name="Itoh H."/>
            <person name="Xu Z."/>
            <person name="Mise K."/>
            <person name="Masuda Y."/>
            <person name="Ushijima N."/>
            <person name="Hayakawa C."/>
            <person name="Shiratori Y."/>
            <person name="Senoo K."/>
        </authorList>
    </citation>
    <scope>NUCLEOTIDE SEQUENCE [LARGE SCALE GENOMIC DNA]</scope>
    <source>
        <strain evidence="4">Red630</strain>
    </source>
</reference>
<dbReference type="EMBL" id="AP025592">
    <property type="protein sequence ID" value="BDG07354.1"/>
    <property type="molecule type" value="Genomic_DNA"/>
</dbReference>
<dbReference type="SUPFAM" id="SSF159245">
    <property type="entry name" value="AttH-like"/>
    <property type="match status" value="1"/>
</dbReference>
<feature type="domain" description="AttH" evidence="2">
    <location>
        <begin position="52"/>
        <end position="235"/>
    </location>
</feature>
<name>A0ABN6N2C9_9BACT</name>
<proteinExistence type="predicted"/>
<protein>
    <submittedName>
        <fullName evidence="3">Carotenoid 1,2-hydratase</fullName>
    </submittedName>
</protein>
<evidence type="ECO:0000313" key="3">
    <source>
        <dbReference type="EMBL" id="BDG07354.1"/>
    </source>
</evidence>
<feature type="signal peptide" evidence="1">
    <location>
        <begin position="1"/>
        <end position="22"/>
    </location>
</feature>
<evidence type="ECO:0000256" key="1">
    <source>
        <dbReference type="SAM" id="SignalP"/>
    </source>
</evidence>
<organism evidence="3 4">
    <name type="scientific">Anaeromyxobacter paludicola</name>
    <dbReference type="NCBI Taxonomy" id="2918171"/>
    <lineage>
        <taxon>Bacteria</taxon>
        <taxon>Pseudomonadati</taxon>
        <taxon>Myxococcota</taxon>
        <taxon>Myxococcia</taxon>
        <taxon>Myxococcales</taxon>
        <taxon>Cystobacterineae</taxon>
        <taxon>Anaeromyxobacteraceae</taxon>
        <taxon>Anaeromyxobacter</taxon>
    </lineage>
</organism>
<dbReference type="InterPro" id="IPR010791">
    <property type="entry name" value="AttH_dom"/>
</dbReference>
<sequence>MRSRSALALGAAGLLAAAVAAAGADPAFRLAAPGYAWSFPRDHSTHPGYRNEWWYFTGQLAAEGEPARRFGYQLTLFRVGLVPERPPFDSAWSAANLAMGHAALSELSAGRHRFSEVLARETPFLGGFPPFPDPLLAWVRAPSGTEGRWTVRREGDGFALAMEDRAQGFALRLSARPRKPVVLQGPGGLSVKSAAPGHASLYYSLTRLETSGELEVDGRRYRVAGESWMDKEVGSSQLGPGQVGWDWFSLQLADGRDLMLYALRRADGSVDFASATLVDAAGRPRWLAPGEWSARSDGRWRSPATGADYPAGWRVEVPGEGIRLTVTPLLADQENRARAGGLFYWEGAVSLSGDGGRPAGQGYVELTGYGRENRPPL</sequence>
<accession>A0ABN6N2C9</accession>
<dbReference type="Pfam" id="PF17186">
    <property type="entry name" value="Lipocalin_9"/>
    <property type="match status" value="1"/>
</dbReference>
<evidence type="ECO:0000259" key="2">
    <source>
        <dbReference type="Pfam" id="PF07143"/>
    </source>
</evidence>
<feature type="chain" id="PRO_5046098817" evidence="1">
    <location>
        <begin position="23"/>
        <end position="377"/>
    </location>
</feature>
<dbReference type="InterPro" id="IPR023374">
    <property type="entry name" value="AttH-like_dom_sf"/>
</dbReference>